<dbReference type="Proteomes" id="UP001358417">
    <property type="component" value="Unassembled WGS sequence"/>
</dbReference>
<dbReference type="InterPro" id="IPR019835">
    <property type="entry name" value="SWIB_domain"/>
</dbReference>
<evidence type="ECO:0000313" key="4">
    <source>
        <dbReference type="EMBL" id="KAK5050949.1"/>
    </source>
</evidence>
<dbReference type="PANTHER" id="PTHR13844">
    <property type="entry name" value="SWI/SNF-RELATED MATRIX-ASSOCIATED ACTIN-DEPENDENT REGULATOR OF CHROMATIN SUBFAMILY D"/>
    <property type="match status" value="1"/>
</dbReference>
<dbReference type="SUPFAM" id="SSF109715">
    <property type="entry name" value="DEK C-terminal domain"/>
    <property type="match status" value="1"/>
</dbReference>
<dbReference type="InterPro" id="IPR014876">
    <property type="entry name" value="DEK_C"/>
</dbReference>
<dbReference type="Pfam" id="PF08766">
    <property type="entry name" value="DEK_C"/>
    <property type="match status" value="1"/>
</dbReference>
<dbReference type="PROSITE" id="PS51998">
    <property type="entry name" value="DEK_C"/>
    <property type="match status" value="1"/>
</dbReference>
<proteinExistence type="predicted"/>
<dbReference type="RefSeq" id="XP_064705449.1">
    <property type="nucleotide sequence ID" value="XM_064847096.1"/>
</dbReference>
<evidence type="ECO:0000256" key="1">
    <source>
        <dbReference type="SAM" id="MobiDB-lite"/>
    </source>
</evidence>
<dbReference type="GeneID" id="89971695"/>
<accession>A0AAV9NB68</accession>
<dbReference type="AlphaFoldDB" id="A0AAV9NB68"/>
<feature type="region of interest" description="Disordered" evidence="1">
    <location>
        <begin position="67"/>
        <end position="128"/>
    </location>
</feature>
<feature type="compositionally biased region" description="Basic and acidic residues" evidence="1">
    <location>
        <begin position="183"/>
        <end position="196"/>
    </location>
</feature>
<dbReference type="Gene3D" id="1.10.245.10">
    <property type="entry name" value="SWIB/MDM2 domain"/>
    <property type="match status" value="1"/>
</dbReference>
<evidence type="ECO:0000313" key="5">
    <source>
        <dbReference type="Proteomes" id="UP001358417"/>
    </source>
</evidence>
<organism evidence="4 5">
    <name type="scientific">Exophiala bonariae</name>
    <dbReference type="NCBI Taxonomy" id="1690606"/>
    <lineage>
        <taxon>Eukaryota</taxon>
        <taxon>Fungi</taxon>
        <taxon>Dikarya</taxon>
        <taxon>Ascomycota</taxon>
        <taxon>Pezizomycotina</taxon>
        <taxon>Eurotiomycetes</taxon>
        <taxon>Chaetothyriomycetidae</taxon>
        <taxon>Chaetothyriales</taxon>
        <taxon>Herpotrichiellaceae</taxon>
        <taxon>Exophiala</taxon>
    </lineage>
</organism>
<dbReference type="EMBL" id="JAVRRD010000016">
    <property type="protein sequence ID" value="KAK5050949.1"/>
    <property type="molecule type" value="Genomic_DNA"/>
</dbReference>
<dbReference type="Pfam" id="PF02201">
    <property type="entry name" value="SWIB"/>
    <property type="match status" value="1"/>
</dbReference>
<gene>
    <name evidence="4" type="ORF">LTR84_003508</name>
</gene>
<feature type="domain" description="DM2" evidence="2">
    <location>
        <begin position="195"/>
        <end position="273"/>
    </location>
</feature>
<dbReference type="CDD" id="cd10567">
    <property type="entry name" value="SWIB-MDM2_like"/>
    <property type="match status" value="1"/>
</dbReference>
<feature type="compositionally biased region" description="Basic residues" evidence="1">
    <location>
        <begin position="159"/>
        <end position="169"/>
    </location>
</feature>
<dbReference type="SMART" id="SM00151">
    <property type="entry name" value="SWIB"/>
    <property type="match status" value="1"/>
</dbReference>
<dbReference type="PROSITE" id="PS51925">
    <property type="entry name" value="SWIB_MDM2"/>
    <property type="match status" value="1"/>
</dbReference>
<feature type="domain" description="DEK-C" evidence="3">
    <location>
        <begin position="5"/>
        <end position="60"/>
    </location>
</feature>
<evidence type="ECO:0000259" key="2">
    <source>
        <dbReference type="PROSITE" id="PS51925"/>
    </source>
</evidence>
<comment type="caution">
    <text evidence="4">The sequence shown here is derived from an EMBL/GenBank/DDBJ whole genome shotgun (WGS) entry which is preliminary data.</text>
</comment>
<dbReference type="InterPro" id="IPR036885">
    <property type="entry name" value="SWIB_MDM2_dom_sf"/>
</dbReference>
<dbReference type="Gene3D" id="1.10.10.60">
    <property type="entry name" value="Homeodomain-like"/>
    <property type="match status" value="1"/>
</dbReference>
<evidence type="ECO:0008006" key="6">
    <source>
        <dbReference type="Google" id="ProtNLM"/>
    </source>
</evidence>
<sequence length="276" mass="30656">MSLSSEIRANYVGIIDSILETSDLTTISRKSVMKGIQDRIEYDITPQKAAIKELIGERFDIISAQNSGDAETSVVPSVEPADPTPKTNGIHKPAPPSPSSSPAKREAPSEDRPGAADASRPKKKHKVSIDADAAFAAKLQAEEERRARPTRGGANHKAAPAKRKKKVKKERVTGSDDSDLDEDGNKPEKPKKETGFHKPLNLSPALSNLFGGETQLSRPQTTKRIWQHIKANELQDPSDKRYIFCDDKMREVFKQDRVHMFTMTKLISQQMYNPDE</sequence>
<name>A0AAV9NB68_9EURO</name>
<feature type="compositionally biased region" description="Basic and acidic residues" evidence="1">
    <location>
        <begin position="103"/>
        <end position="114"/>
    </location>
</feature>
<dbReference type="InterPro" id="IPR003121">
    <property type="entry name" value="SWIB_MDM2_domain"/>
</dbReference>
<keyword evidence="5" id="KW-1185">Reference proteome</keyword>
<evidence type="ECO:0000259" key="3">
    <source>
        <dbReference type="PROSITE" id="PS51998"/>
    </source>
</evidence>
<protein>
    <recommendedName>
        <fullName evidence="6">DM2 domain-containing protein</fullName>
    </recommendedName>
</protein>
<reference evidence="4 5" key="1">
    <citation type="submission" date="2023-08" db="EMBL/GenBank/DDBJ databases">
        <title>Black Yeasts Isolated from many extreme environments.</title>
        <authorList>
            <person name="Coleine C."/>
            <person name="Stajich J.E."/>
            <person name="Selbmann L."/>
        </authorList>
    </citation>
    <scope>NUCLEOTIDE SEQUENCE [LARGE SCALE GENOMIC DNA]</scope>
    <source>
        <strain evidence="4 5">CCFEE 5792</strain>
    </source>
</reference>
<dbReference type="SUPFAM" id="SSF47592">
    <property type="entry name" value="SWIB/MDM2 domain"/>
    <property type="match status" value="1"/>
</dbReference>
<feature type="region of interest" description="Disordered" evidence="1">
    <location>
        <begin position="141"/>
        <end position="203"/>
    </location>
</feature>